<proteinExistence type="predicted"/>
<protein>
    <recommendedName>
        <fullName evidence="3">Zn(2)-C6 fungal-type domain-containing protein</fullName>
    </recommendedName>
</protein>
<evidence type="ECO:0000313" key="2">
    <source>
        <dbReference type="Proteomes" id="UP000326950"/>
    </source>
</evidence>
<dbReference type="AlphaFoldDB" id="A0A5N6UH10"/>
<accession>A0A5N6UH10</accession>
<dbReference type="Proteomes" id="UP000326950">
    <property type="component" value="Unassembled WGS sequence"/>
</dbReference>
<evidence type="ECO:0008006" key="3">
    <source>
        <dbReference type="Google" id="ProtNLM"/>
    </source>
</evidence>
<organism evidence="1 2">
    <name type="scientific">Aspergillus tamarii</name>
    <dbReference type="NCBI Taxonomy" id="41984"/>
    <lineage>
        <taxon>Eukaryota</taxon>
        <taxon>Fungi</taxon>
        <taxon>Dikarya</taxon>
        <taxon>Ascomycota</taxon>
        <taxon>Pezizomycotina</taxon>
        <taxon>Eurotiomycetes</taxon>
        <taxon>Eurotiomycetidae</taxon>
        <taxon>Eurotiales</taxon>
        <taxon>Aspergillaceae</taxon>
        <taxon>Aspergillus</taxon>
        <taxon>Aspergillus subgen. Circumdati</taxon>
    </lineage>
</organism>
<reference evidence="1 2" key="1">
    <citation type="submission" date="2019-04" db="EMBL/GenBank/DDBJ databases">
        <title>Friends and foes A comparative genomics study of 23 Aspergillus species from section Flavi.</title>
        <authorList>
            <consortium name="DOE Joint Genome Institute"/>
            <person name="Kjaerbolling I."/>
            <person name="Vesth T."/>
            <person name="Frisvad J.C."/>
            <person name="Nybo J.L."/>
            <person name="Theobald S."/>
            <person name="Kildgaard S."/>
            <person name="Isbrandt T."/>
            <person name="Kuo A."/>
            <person name="Sato A."/>
            <person name="Lyhne E.K."/>
            <person name="Kogle M.E."/>
            <person name="Wiebenga A."/>
            <person name="Kun R.S."/>
            <person name="Lubbers R.J."/>
            <person name="Makela M.R."/>
            <person name="Barry K."/>
            <person name="Chovatia M."/>
            <person name="Clum A."/>
            <person name="Daum C."/>
            <person name="Haridas S."/>
            <person name="He G."/>
            <person name="LaButti K."/>
            <person name="Lipzen A."/>
            <person name="Mondo S."/>
            <person name="Riley R."/>
            <person name="Salamov A."/>
            <person name="Simmons B.A."/>
            <person name="Magnuson J.K."/>
            <person name="Henrissat B."/>
            <person name="Mortensen U.H."/>
            <person name="Larsen T.O."/>
            <person name="Devries R.P."/>
            <person name="Grigoriev I.V."/>
            <person name="Machida M."/>
            <person name="Baker S.E."/>
            <person name="Andersen M.R."/>
        </authorList>
    </citation>
    <scope>NUCLEOTIDE SEQUENCE [LARGE SCALE GENOMIC DNA]</scope>
    <source>
        <strain evidence="1 2">CBS 117626</strain>
    </source>
</reference>
<dbReference type="EMBL" id="ML738710">
    <property type="protein sequence ID" value="KAE8157902.1"/>
    <property type="molecule type" value="Genomic_DNA"/>
</dbReference>
<sequence length="115" mass="12911">MQGFAHTDISSYTGLDIVRQARCANCDETPGTSKRCKDSGWKCEGYDFARLSNLRKEDYGILSSLTLYRISQSLPGVGPEEERGFAFFQHLAIPNLTGFFNTSLWADLVLPMSYE</sequence>
<dbReference type="OrthoDB" id="3172332at2759"/>
<name>A0A5N6UH10_ASPTM</name>
<gene>
    <name evidence="1" type="ORF">BDV40DRAFT_304730</name>
</gene>
<keyword evidence="2" id="KW-1185">Reference proteome</keyword>
<evidence type="ECO:0000313" key="1">
    <source>
        <dbReference type="EMBL" id="KAE8157902.1"/>
    </source>
</evidence>